<name>A0A6J5NJK5_9CAUD</name>
<sequence length="109" mass="12015">MSTTKTQEPLKIELAPWARVIVAVAALGIIIKFTPILDILEIFLYFTLIPIIFLGAIGVISSETLNYIMAQIEEAKNVAKEKLKETAKPEAAKPTTEQQPVVEPQQPQA</sequence>
<keyword evidence="2" id="KW-1133">Transmembrane helix</keyword>
<feature type="compositionally biased region" description="Low complexity" evidence="1">
    <location>
        <begin position="94"/>
        <end position="109"/>
    </location>
</feature>
<feature type="transmembrane region" description="Helical" evidence="2">
    <location>
        <begin position="43"/>
        <end position="61"/>
    </location>
</feature>
<evidence type="ECO:0000256" key="2">
    <source>
        <dbReference type="SAM" id="Phobius"/>
    </source>
</evidence>
<keyword evidence="2" id="KW-0812">Transmembrane</keyword>
<dbReference type="EMBL" id="LR796696">
    <property type="protein sequence ID" value="CAB4160010.1"/>
    <property type="molecule type" value="Genomic_DNA"/>
</dbReference>
<reference evidence="3" key="1">
    <citation type="submission" date="2020-04" db="EMBL/GenBank/DDBJ databases">
        <authorList>
            <person name="Chiriac C."/>
            <person name="Salcher M."/>
            <person name="Ghai R."/>
            <person name="Kavagutti S V."/>
        </authorList>
    </citation>
    <scope>NUCLEOTIDE SEQUENCE</scope>
</reference>
<gene>
    <name evidence="3" type="ORF">UFOVP724_43</name>
</gene>
<organism evidence="3">
    <name type="scientific">uncultured Caudovirales phage</name>
    <dbReference type="NCBI Taxonomy" id="2100421"/>
    <lineage>
        <taxon>Viruses</taxon>
        <taxon>Duplodnaviria</taxon>
        <taxon>Heunggongvirae</taxon>
        <taxon>Uroviricota</taxon>
        <taxon>Caudoviricetes</taxon>
        <taxon>Peduoviridae</taxon>
        <taxon>Maltschvirus</taxon>
        <taxon>Maltschvirus maltsch</taxon>
    </lineage>
</organism>
<protein>
    <submittedName>
        <fullName evidence="3">Uncharacterized protein</fullName>
    </submittedName>
</protein>
<accession>A0A6J5NJK5</accession>
<evidence type="ECO:0000256" key="1">
    <source>
        <dbReference type="SAM" id="MobiDB-lite"/>
    </source>
</evidence>
<feature type="transmembrane region" description="Helical" evidence="2">
    <location>
        <begin position="12"/>
        <end position="31"/>
    </location>
</feature>
<keyword evidence="2" id="KW-0472">Membrane</keyword>
<feature type="region of interest" description="Disordered" evidence="1">
    <location>
        <begin position="83"/>
        <end position="109"/>
    </location>
</feature>
<proteinExistence type="predicted"/>
<evidence type="ECO:0000313" key="3">
    <source>
        <dbReference type="EMBL" id="CAB4160010.1"/>
    </source>
</evidence>